<dbReference type="InterPro" id="IPR005944">
    <property type="entry name" value="Pro_iminopeptidase"/>
</dbReference>
<dbReference type="NCBIfam" id="TIGR01249">
    <property type="entry name" value="pro_imino_pep_1"/>
    <property type="match status" value="1"/>
</dbReference>
<dbReference type="AlphaFoldDB" id="A0A3G8LHT0"/>
<dbReference type="KEGG" id="mstr:EGN60_00300"/>
<dbReference type="PRINTS" id="PR00111">
    <property type="entry name" value="ABHYDROLASE"/>
</dbReference>
<evidence type="ECO:0000256" key="10">
    <source>
        <dbReference type="RuleBase" id="RU003421"/>
    </source>
</evidence>
<name>A0A3G8LHT0_9MOLU</name>
<dbReference type="OrthoDB" id="53505at2"/>
<evidence type="ECO:0000256" key="6">
    <source>
        <dbReference type="ARBA" id="ARBA00022670"/>
    </source>
</evidence>
<organism evidence="12 13">
    <name type="scientific">Mycoplasma struthionis</name>
    <dbReference type="NCBI Taxonomy" id="538220"/>
    <lineage>
        <taxon>Bacteria</taxon>
        <taxon>Bacillati</taxon>
        <taxon>Mycoplasmatota</taxon>
        <taxon>Mollicutes</taxon>
        <taxon>Mycoplasmataceae</taxon>
        <taxon>Mycoplasma</taxon>
    </lineage>
</organism>
<keyword evidence="5 8" id="KW-0963">Cytoplasm</keyword>
<gene>
    <name evidence="12" type="primary">pip</name>
    <name evidence="12" type="ORF">EGN60_00300</name>
</gene>
<feature type="active site" description="Proton donor" evidence="9">
    <location>
        <position position="293"/>
    </location>
</feature>
<dbReference type="GO" id="GO:0005737">
    <property type="term" value="C:cytoplasm"/>
    <property type="evidence" value="ECO:0007669"/>
    <property type="project" value="UniProtKB-SubCell"/>
</dbReference>
<evidence type="ECO:0000256" key="3">
    <source>
        <dbReference type="ARBA" id="ARBA00010088"/>
    </source>
</evidence>
<feature type="active site" description="Nucleophile" evidence="9">
    <location>
        <position position="109"/>
    </location>
</feature>
<dbReference type="EMBL" id="CP034044">
    <property type="protein sequence ID" value="AZG68422.1"/>
    <property type="molecule type" value="Genomic_DNA"/>
</dbReference>
<dbReference type="Gene3D" id="3.40.50.1820">
    <property type="entry name" value="alpha/beta hydrolase"/>
    <property type="match status" value="1"/>
</dbReference>
<accession>A0A3G8LHT0</accession>
<comment type="similarity">
    <text evidence="3 8 10">Belongs to the peptidase S33 family.</text>
</comment>
<comment type="subcellular location">
    <subcellularLocation>
        <location evidence="2 8">Cytoplasm</location>
    </subcellularLocation>
</comment>
<dbReference type="RefSeq" id="WP_124724117.1">
    <property type="nucleotide sequence ID" value="NZ_CP034044.1"/>
</dbReference>
<keyword evidence="6 8" id="KW-0645">Protease</keyword>
<dbReference type="GO" id="GO:0004177">
    <property type="term" value="F:aminopeptidase activity"/>
    <property type="evidence" value="ECO:0007669"/>
    <property type="project" value="UniProtKB-UniRule"/>
</dbReference>
<feature type="domain" description="AB hydrolase-1" evidence="11">
    <location>
        <begin position="34"/>
        <end position="294"/>
    </location>
</feature>
<reference evidence="12 13" key="1">
    <citation type="submission" date="2018-11" db="EMBL/GenBank/DDBJ databases">
        <title>Genome sequence of Mycoplasma struthionis sp. nov.</title>
        <authorList>
            <person name="Spergser J."/>
        </authorList>
    </citation>
    <scope>NUCLEOTIDE SEQUENCE [LARGE SCALE GENOMIC DNA]</scope>
    <source>
        <strain evidence="12 13">237IA</strain>
    </source>
</reference>
<evidence type="ECO:0000256" key="8">
    <source>
        <dbReference type="PIRNR" id="PIRNR006431"/>
    </source>
</evidence>
<comment type="catalytic activity">
    <reaction evidence="1 8 10">
        <text>Release of N-terminal proline from a peptide.</text>
        <dbReference type="EC" id="3.4.11.5"/>
    </reaction>
</comment>
<feature type="active site" evidence="9">
    <location>
        <position position="265"/>
    </location>
</feature>
<dbReference type="EC" id="3.4.11.5" evidence="8 10"/>
<evidence type="ECO:0000256" key="1">
    <source>
        <dbReference type="ARBA" id="ARBA00001585"/>
    </source>
</evidence>
<evidence type="ECO:0000256" key="9">
    <source>
        <dbReference type="PIRSR" id="PIRSR006431-1"/>
    </source>
</evidence>
<sequence>MGLYDVIEPYNYGYLKVSDLHSIYYEEIGNPNGKPILFVHGGPGGGISESSRQYFDSKYYRVILFDQRGAGKSLPAAEIKENTTHDLIEDIEKLREFLKIDKWTLFGGSWGSTLSLLYAIKYPSKVNGMILRGIFLGRKEDDNWLYNKGASDYFPYEYEEYSSFVKPEERDDLILAYHKYLNHEDPKIAEQAAYHWAKWELSLITLIKSPILEEILSDKKANLALARLENHYFVNHIFLDDDNYILNNANKIENIKTIIIHGQYDMDCRPVGAYLLHQKLKNSSLRFIEASGHSTRDIKIAEALVLATEEFKNYL</sequence>
<protein>
    <recommendedName>
        <fullName evidence="8 10">Proline iminopeptidase</fullName>
        <shortName evidence="8">PIP</shortName>
        <ecNumber evidence="8 10">3.4.11.5</ecNumber>
    </recommendedName>
    <alternativeName>
        <fullName evidence="8">Prolyl aminopeptidase</fullName>
    </alternativeName>
</protein>
<evidence type="ECO:0000256" key="4">
    <source>
        <dbReference type="ARBA" id="ARBA00022438"/>
    </source>
</evidence>
<dbReference type="GO" id="GO:0006508">
    <property type="term" value="P:proteolysis"/>
    <property type="evidence" value="ECO:0007669"/>
    <property type="project" value="UniProtKB-KW"/>
</dbReference>
<keyword evidence="13" id="KW-1185">Reference proteome</keyword>
<dbReference type="PIRSF" id="PIRSF006431">
    <property type="entry name" value="Pept_S33"/>
    <property type="match status" value="1"/>
</dbReference>
<evidence type="ECO:0000256" key="7">
    <source>
        <dbReference type="ARBA" id="ARBA00022801"/>
    </source>
</evidence>
<proteinExistence type="inferred from homology"/>
<keyword evidence="7 8" id="KW-0378">Hydrolase</keyword>
<dbReference type="Pfam" id="PF00561">
    <property type="entry name" value="Abhydrolase_1"/>
    <property type="match status" value="1"/>
</dbReference>
<dbReference type="PANTHER" id="PTHR43722">
    <property type="entry name" value="PROLINE IMINOPEPTIDASE"/>
    <property type="match status" value="1"/>
</dbReference>
<dbReference type="PANTHER" id="PTHR43722:SF1">
    <property type="entry name" value="PROLINE IMINOPEPTIDASE"/>
    <property type="match status" value="1"/>
</dbReference>
<evidence type="ECO:0000259" key="11">
    <source>
        <dbReference type="Pfam" id="PF00561"/>
    </source>
</evidence>
<dbReference type="Proteomes" id="UP000275883">
    <property type="component" value="Chromosome"/>
</dbReference>
<evidence type="ECO:0000256" key="5">
    <source>
        <dbReference type="ARBA" id="ARBA00022490"/>
    </source>
</evidence>
<dbReference type="InterPro" id="IPR000073">
    <property type="entry name" value="AB_hydrolase_1"/>
</dbReference>
<evidence type="ECO:0000313" key="13">
    <source>
        <dbReference type="Proteomes" id="UP000275883"/>
    </source>
</evidence>
<evidence type="ECO:0000256" key="2">
    <source>
        <dbReference type="ARBA" id="ARBA00004496"/>
    </source>
</evidence>
<dbReference type="InterPro" id="IPR002410">
    <property type="entry name" value="Peptidase_S33"/>
</dbReference>
<keyword evidence="4 8" id="KW-0031">Aminopeptidase</keyword>
<evidence type="ECO:0000313" key="12">
    <source>
        <dbReference type="EMBL" id="AZG68422.1"/>
    </source>
</evidence>
<dbReference type="InterPro" id="IPR029058">
    <property type="entry name" value="AB_hydrolase_fold"/>
</dbReference>
<dbReference type="SUPFAM" id="SSF53474">
    <property type="entry name" value="alpha/beta-Hydrolases"/>
    <property type="match status" value="1"/>
</dbReference>
<dbReference type="PRINTS" id="PR00793">
    <property type="entry name" value="PROAMNOPTASE"/>
</dbReference>